<proteinExistence type="predicted"/>
<sequence length="83" mass="9747">MYNAKDTIFISLYIFRKWNPAGLFRFDERWNGINGSVKLFKFFLAIGNSMRFQIGKIRNFTSILNKAINYFSGLSIKNEINLL</sequence>
<evidence type="ECO:0000313" key="1">
    <source>
        <dbReference type="EMBL" id="TXD89865.1"/>
    </source>
</evidence>
<dbReference type="EMBL" id="VORO01000005">
    <property type="protein sequence ID" value="TXD89865.1"/>
    <property type="molecule type" value="Genomic_DNA"/>
</dbReference>
<accession>A0A5C6ZI49</accession>
<dbReference type="Proteomes" id="UP000321578">
    <property type="component" value="Unassembled WGS sequence"/>
</dbReference>
<comment type="caution">
    <text evidence="1">The sequence shown here is derived from an EMBL/GenBank/DDBJ whole genome shotgun (WGS) entry which is preliminary data.</text>
</comment>
<evidence type="ECO:0000313" key="2">
    <source>
        <dbReference type="Proteomes" id="UP000321578"/>
    </source>
</evidence>
<organism evidence="1 2">
    <name type="scientific">Subsaximicrobium wynnwilliamsii</name>
    <dbReference type="NCBI Taxonomy" id="291179"/>
    <lineage>
        <taxon>Bacteria</taxon>
        <taxon>Pseudomonadati</taxon>
        <taxon>Bacteroidota</taxon>
        <taxon>Flavobacteriia</taxon>
        <taxon>Flavobacteriales</taxon>
        <taxon>Flavobacteriaceae</taxon>
        <taxon>Subsaximicrobium</taxon>
    </lineage>
</organism>
<dbReference type="RefSeq" id="WP_147085809.1">
    <property type="nucleotide sequence ID" value="NZ_VORM01000005.1"/>
</dbReference>
<keyword evidence="2" id="KW-1185">Reference proteome</keyword>
<dbReference type="AlphaFoldDB" id="A0A5C6ZI49"/>
<protein>
    <submittedName>
        <fullName evidence="1">Uncharacterized protein</fullName>
    </submittedName>
</protein>
<reference evidence="1 2" key="1">
    <citation type="submission" date="2019-08" db="EMBL/GenBank/DDBJ databases">
        <title>Genomes of Subsaximicrobium wynnwilliamsii strains.</title>
        <authorList>
            <person name="Bowman J.P."/>
        </authorList>
    </citation>
    <scope>NUCLEOTIDE SEQUENCE [LARGE SCALE GENOMIC DNA]</scope>
    <source>
        <strain evidence="1 2">2-80-2</strain>
    </source>
</reference>
<name>A0A5C6ZI49_9FLAO</name>
<gene>
    <name evidence="1" type="ORF">ESY86_06590</name>
</gene>